<reference evidence="1 2" key="1">
    <citation type="submission" date="2017-07" db="EMBL/GenBank/DDBJ databases">
        <title>Phenotypical and genomic characterization of a clinical isolate of Shewanella bicestrii sp. nov. producing an extended-spectrum beta-lactamase and a new oxacillinase variant.</title>
        <authorList>
            <person name="Jousset A.B."/>
            <person name="Bonnin R.A."/>
            <person name="Girlich D."/>
            <person name="Dabos L."/>
            <person name="Potron A."/>
            <person name="Dortet L."/>
            <person name="Glaser P."/>
            <person name="Naas T."/>
        </authorList>
    </citation>
    <scope>NUCLEOTIDE SEQUENCE [LARGE SCALE GENOMIC DNA]</scope>
    <source>
        <strain evidence="1 2">JAB-1</strain>
    </source>
</reference>
<dbReference type="EMBL" id="CP022358">
    <property type="protein sequence ID" value="ASK68817.1"/>
    <property type="molecule type" value="Genomic_DNA"/>
</dbReference>
<evidence type="ECO:0000313" key="1">
    <source>
        <dbReference type="EMBL" id="ASK68817.1"/>
    </source>
</evidence>
<dbReference type="KEGG" id="sbj:CF168_07940"/>
<dbReference type="GO" id="GO:0006355">
    <property type="term" value="P:regulation of DNA-templated transcription"/>
    <property type="evidence" value="ECO:0007669"/>
    <property type="project" value="InterPro"/>
</dbReference>
<dbReference type="Proteomes" id="UP000198367">
    <property type="component" value="Chromosome"/>
</dbReference>
<proteinExistence type="predicted"/>
<dbReference type="RefSeq" id="WP_089067527.1">
    <property type="nucleotide sequence ID" value="NZ_CP022358.1"/>
</dbReference>
<protein>
    <submittedName>
        <fullName evidence="1">Replication protein RepA</fullName>
    </submittedName>
</protein>
<gene>
    <name evidence="1" type="ORF">CF168_07940</name>
</gene>
<dbReference type="AlphaFoldDB" id="A0A220UKW4"/>
<name>A0A220UKW4_9GAMM</name>
<sequence>MSLTDLKRKKPKQVIKSVSVDDFIEDANNYALGKASILSIPTPEPKGLDKKSAKIYRHATFTLTETSISQLDGLAKETKIAKSRLLRILIDEFSRKTADEQLKVVNKSKKDEG</sequence>
<evidence type="ECO:0000313" key="2">
    <source>
        <dbReference type="Proteomes" id="UP000198367"/>
    </source>
</evidence>
<accession>A0A220UKW4</accession>
<keyword evidence="2" id="KW-1185">Reference proteome</keyword>
<dbReference type="Gene3D" id="1.10.1220.10">
    <property type="entry name" value="Met repressor-like"/>
    <property type="match status" value="1"/>
</dbReference>
<dbReference type="InterPro" id="IPR013321">
    <property type="entry name" value="Arc_rbn_hlx_hlx"/>
</dbReference>
<organism evidence="1 2">
    <name type="scientific">Shewanella bicestrii</name>
    <dbReference type="NCBI Taxonomy" id="2018305"/>
    <lineage>
        <taxon>Bacteria</taxon>
        <taxon>Pseudomonadati</taxon>
        <taxon>Pseudomonadota</taxon>
        <taxon>Gammaproteobacteria</taxon>
        <taxon>Alteromonadales</taxon>
        <taxon>Shewanellaceae</taxon>
        <taxon>Shewanella</taxon>
    </lineage>
</organism>